<reference evidence="1" key="1">
    <citation type="journal article" date="2014" name="Nat. Genet.">
        <title>The genome of the stress-tolerant wild tomato species Solanum pennellii.</title>
        <authorList>
            <person name="Bolger A."/>
            <person name="Scossa F."/>
            <person name="Bolger M.E."/>
            <person name="Lanz C."/>
            <person name="Maumus F."/>
            <person name="Tohge T."/>
            <person name="Quesneville H."/>
            <person name="Alseekh S."/>
            <person name="Sorensen I."/>
            <person name="Lichtenstein G."/>
            <person name="Fich E.A."/>
            <person name="Conte M."/>
            <person name="Keller H."/>
            <person name="Schneeberger K."/>
            <person name="Schwacke R."/>
            <person name="Ofner I."/>
            <person name="Vrebalov J."/>
            <person name="Xu Y."/>
            <person name="Osorio S."/>
            <person name="Aflitos S.A."/>
            <person name="Schijlen E."/>
            <person name="Jimenez-Gomez J.M."/>
            <person name="Ryngajllo M."/>
            <person name="Kimura S."/>
            <person name="Kumar R."/>
            <person name="Koenig D."/>
            <person name="Headland L.R."/>
            <person name="Maloof J.N."/>
            <person name="Sinha N."/>
            <person name="van Ham R.C."/>
            <person name="Lankhorst R.K."/>
            <person name="Mao L."/>
            <person name="Vogel A."/>
            <person name="Arsova B."/>
            <person name="Panstruga R."/>
            <person name="Fei Z."/>
            <person name="Rose J.K."/>
            <person name="Zamir D."/>
            <person name="Carrari F."/>
            <person name="Giovannoni J.J."/>
            <person name="Weigel D."/>
            <person name="Usadel B."/>
            <person name="Fernie A.R."/>
        </authorList>
    </citation>
    <scope>NUCLEOTIDE SEQUENCE [LARGE SCALE GENOMIC DNA]</scope>
    <source>
        <strain evidence="1">cv. LA0716</strain>
    </source>
</reference>
<name>A0ABM1HKZ4_SOLPN</name>
<dbReference type="PANTHER" id="PTHR33710">
    <property type="entry name" value="BNAC02G09200D PROTEIN"/>
    <property type="match status" value="1"/>
</dbReference>
<gene>
    <name evidence="2" type="primary">LOC107030129</name>
</gene>
<dbReference type="GeneID" id="107030129"/>
<sequence>MPQTNITHLPSVGSDHCPLLMEINDKKNAVIKYFKFLNCWTDNEPFFKTVEQCWQRKVIGSPMWCLHIKMKRLTKTLREWSKLEYGDIFDKVKQYEEEVKNAEGKHIMDNSKANREQLSASNANYIKYMKLEYSILQQKTQLQWLKKGDANTKYFHDVIRGRRKKMFIHKVMTDSGVCIHGEENIARAACEYYQNMFTGKTDKIREEMLQCIPNMVTNEQNIELEKMPSVDELRKVVMSMNPNSAPGPDGIGGKFFQVCFDIIKEDLLAAVKDFFNGCDMPKYMSHANIIMLPKVDHPNMF</sequence>
<protein>
    <submittedName>
        <fullName evidence="2">Uncharacterized protein LOC107030129</fullName>
    </submittedName>
</protein>
<evidence type="ECO:0000313" key="2">
    <source>
        <dbReference type="RefSeq" id="XP_015087005.1"/>
    </source>
</evidence>
<dbReference type="PANTHER" id="PTHR33710:SF54">
    <property type="entry name" value="NON-LTR RETROELEMENT REVERSE TRANSCRIPTASE"/>
    <property type="match status" value="1"/>
</dbReference>
<reference evidence="2" key="2">
    <citation type="submission" date="2025-08" db="UniProtKB">
        <authorList>
            <consortium name="RefSeq"/>
        </authorList>
    </citation>
    <scope>IDENTIFICATION</scope>
</reference>
<organism evidence="1 2">
    <name type="scientific">Solanum pennellii</name>
    <name type="common">Tomato</name>
    <name type="synonym">Lycopersicon pennellii</name>
    <dbReference type="NCBI Taxonomy" id="28526"/>
    <lineage>
        <taxon>Eukaryota</taxon>
        <taxon>Viridiplantae</taxon>
        <taxon>Streptophyta</taxon>
        <taxon>Embryophyta</taxon>
        <taxon>Tracheophyta</taxon>
        <taxon>Spermatophyta</taxon>
        <taxon>Magnoliopsida</taxon>
        <taxon>eudicotyledons</taxon>
        <taxon>Gunneridae</taxon>
        <taxon>Pentapetalae</taxon>
        <taxon>asterids</taxon>
        <taxon>lamiids</taxon>
        <taxon>Solanales</taxon>
        <taxon>Solanaceae</taxon>
        <taxon>Solanoideae</taxon>
        <taxon>Solaneae</taxon>
        <taxon>Solanum</taxon>
        <taxon>Solanum subgen. Lycopersicon</taxon>
    </lineage>
</organism>
<evidence type="ECO:0000313" key="1">
    <source>
        <dbReference type="Proteomes" id="UP000694930"/>
    </source>
</evidence>
<dbReference type="Proteomes" id="UP000694930">
    <property type="component" value="Chromosome 9"/>
</dbReference>
<dbReference type="RefSeq" id="XP_015087005.1">
    <property type="nucleotide sequence ID" value="XM_015231519.1"/>
</dbReference>
<accession>A0ABM1HKZ4</accession>
<keyword evidence="1" id="KW-1185">Reference proteome</keyword>
<proteinExistence type="predicted"/>